<dbReference type="NCBIfam" id="TIGR04409">
    <property type="entry name" value="LptC_YrbK"/>
    <property type="match status" value="1"/>
</dbReference>
<dbReference type="PIRSF" id="PIRSF028513">
    <property type="entry name" value="LptC"/>
    <property type="match status" value="1"/>
</dbReference>
<evidence type="ECO:0000313" key="8">
    <source>
        <dbReference type="EMBL" id="MEL0628712.1"/>
    </source>
</evidence>
<sequence length="187" mass="21322">MNKKQSIPFIALLIAFTLWVYFKPEVELPALPEHHPSYIADNVRSDHFDQFGFNDYRVFADKATNYPEHDITEFVQPKVIVYNKNDDTGEVTVWQLTSLTGTLKENNNLLLSGDVLVKNLSEDQVVQTMSTEEAVVMLDTKVITSDLKVTWTGPQMRQEGVGLWASLVEEEMKLNSNIKAVYLNEPK</sequence>
<name>A0ABU9GN37_9GAMM</name>
<comment type="caution">
    <text evidence="8">The sequence shown here is derived from an EMBL/GenBank/DDBJ whole genome shotgun (WGS) entry which is preliminary data.</text>
</comment>
<dbReference type="PANTHER" id="PTHR37481">
    <property type="entry name" value="LIPOPOLYSACCHARIDE EXPORT SYSTEM PROTEIN LPTC"/>
    <property type="match status" value="1"/>
</dbReference>
<evidence type="ECO:0000256" key="5">
    <source>
        <dbReference type="ARBA" id="ARBA00023136"/>
    </source>
</evidence>
<dbReference type="HAMAP" id="MF_01915">
    <property type="entry name" value="LPS_assembly_LptC"/>
    <property type="match status" value="1"/>
</dbReference>
<dbReference type="PANTHER" id="PTHR37481:SF1">
    <property type="entry name" value="LIPOPOLYSACCHARIDE EXPORT SYSTEM PROTEIN LPTC"/>
    <property type="match status" value="1"/>
</dbReference>
<keyword evidence="9" id="KW-1185">Reference proteome</keyword>
<evidence type="ECO:0000256" key="6">
    <source>
        <dbReference type="HAMAP-Rule" id="MF_01915"/>
    </source>
</evidence>
<organism evidence="8 9">
    <name type="scientific">Psychromonas aquatilis</name>
    <dbReference type="NCBI Taxonomy" id="2005072"/>
    <lineage>
        <taxon>Bacteria</taxon>
        <taxon>Pseudomonadati</taxon>
        <taxon>Pseudomonadota</taxon>
        <taxon>Gammaproteobacteria</taxon>
        <taxon>Alteromonadales</taxon>
        <taxon>Psychromonadaceae</taxon>
        <taxon>Psychromonas</taxon>
    </lineage>
</organism>
<comment type="subunit">
    <text evidence="6">Component of the lipopolysaccharide transport and assembly complex. Interacts with LptA and the LptBFG transporter complex.</text>
</comment>
<dbReference type="EMBL" id="JBAKAZ010000008">
    <property type="protein sequence ID" value="MEL0628712.1"/>
    <property type="molecule type" value="Genomic_DNA"/>
</dbReference>
<proteinExistence type="inferred from homology"/>
<gene>
    <name evidence="6 8" type="primary">lptC</name>
    <name evidence="8" type="ORF">V6256_03740</name>
</gene>
<evidence type="ECO:0000256" key="7">
    <source>
        <dbReference type="PIRNR" id="PIRNR028513"/>
    </source>
</evidence>
<keyword evidence="2 6" id="KW-0997">Cell inner membrane</keyword>
<dbReference type="InterPro" id="IPR026265">
    <property type="entry name" value="LptC"/>
</dbReference>
<evidence type="ECO:0000256" key="3">
    <source>
        <dbReference type="ARBA" id="ARBA00022692"/>
    </source>
</evidence>
<protein>
    <recommendedName>
        <fullName evidence="6 7">Lipopolysaccharide export system protein LptC</fullName>
    </recommendedName>
</protein>
<dbReference type="InterPro" id="IPR052363">
    <property type="entry name" value="LPS_export_LptC"/>
</dbReference>
<accession>A0ABU9GN37</accession>
<dbReference type="Proteomes" id="UP001369082">
    <property type="component" value="Unassembled WGS sequence"/>
</dbReference>
<evidence type="ECO:0000313" key="9">
    <source>
        <dbReference type="Proteomes" id="UP001369082"/>
    </source>
</evidence>
<reference evidence="8 9" key="1">
    <citation type="submission" date="2024-02" db="EMBL/GenBank/DDBJ databases">
        <title>Bacteria isolated from the canopy kelp, Nereocystis luetkeana.</title>
        <authorList>
            <person name="Pfister C.A."/>
            <person name="Younker I.T."/>
            <person name="Light S.H."/>
        </authorList>
    </citation>
    <scope>NUCLEOTIDE SEQUENCE [LARGE SCALE GENOMIC DNA]</scope>
    <source>
        <strain evidence="8 9">TI.1.05</strain>
    </source>
</reference>
<dbReference type="InterPro" id="IPR010664">
    <property type="entry name" value="LipoPS_assembly_LptC-rel"/>
</dbReference>
<comment type="function">
    <text evidence="6">Involved in the assembly of lipopolysaccharide (LPS). Required for the translocation of LPS from the inner membrane to the outer membrane. Facilitates the transfer of LPS from the inner membrane to the periplasmic protein LptA. Could be a docking site for LptA.</text>
</comment>
<dbReference type="RefSeq" id="WP_341596720.1">
    <property type="nucleotide sequence ID" value="NZ_JBAKAZ010000008.1"/>
</dbReference>
<dbReference type="Gene3D" id="2.60.450.10">
    <property type="entry name" value="Lipopolysaccharide (LPS) transport protein A like domain"/>
    <property type="match status" value="1"/>
</dbReference>
<keyword evidence="5 6" id="KW-0472">Membrane</keyword>
<comment type="function">
    <text evidence="7">Required for the translocation of lipopolysaccharide (LPS) from the inner membrane to the outer membrane.</text>
</comment>
<dbReference type="Pfam" id="PF06835">
    <property type="entry name" value="LptC"/>
    <property type="match status" value="1"/>
</dbReference>
<comment type="subcellular location">
    <subcellularLocation>
        <location evidence="6">Cell inner membrane</location>
        <topology evidence="6">Single-pass membrane protein</topology>
    </subcellularLocation>
</comment>
<keyword evidence="1 6" id="KW-1003">Cell membrane</keyword>
<comment type="similarity">
    <text evidence="6 7">Belongs to the LptC family.</text>
</comment>
<evidence type="ECO:0000256" key="4">
    <source>
        <dbReference type="ARBA" id="ARBA00022989"/>
    </source>
</evidence>
<keyword evidence="4 6" id="KW-1133">Transmembrane helix</keyword>
<evidence type="ECO:0000256" key="2">
    <source>
        <dbReference type="ARBA" id="ARBA00022519"/>
    </source>
</evidence>
<keyword evidence="3 6" id="KW-0812">Transmembrane</keyword>
<evidence type="ECO:0000256" key="1">
    <source>
        <dbReference type="ARBA" id="ARBA00022475"/>
    </source>
</evidence>